<dbReference type="InterPro" id="IPR050534">
    <property type="entry name" value="Coronavir_polyprotein_1ab"/>
</dbReference>
<accession>A0A1I0MA02</accession>
<reference evidence="9 10" key="1">
    <citation type="submission" date="2016-10" db="EMBL/GenBank/DDBJ databases">
        <authorList>
            <person name="de Groot N.N."/>
        </authorList>
    </citation>
    <scope>NUCLEOTIDE SEQUENCE [LARGE SCALE GENOMIC DNA]</scope>
    <source>
        <strain evidence="9 10">DSM 9179</strain>
    </source>
</reference>
<dbReference type="Proteomes" id="UP000199701">
    <property type="component" value="Unassembled WGS sequence"/>
</dbReference>
<evidence type="ECO:0000256" key="3">
    <source>
        <dbReference type="ARBA" id="ARBA00022801"/>
    </source>
</evidence>
<dbReference type="InterPro" id="IPR041677">
    <property type="entry name" value="DNA2/NAM7_AAA_11"/>
</dbReference>
<keyword evidence="10" id="KW-1185">Reference proteome</keyword>
<dbReference type="SUPFAM" id="SSF52540">
    <property type="entry name" value="P-loop containing nucleoside triphosphate hydrolases"/>
    <property type="match status" value="1"/>
</dbReference>
<keyword evidence="4 9" id="KW-0347">Helicase</keyword>
<feature type="domain" description="DNA2/NAM7 helicase helicase" evidence="7">
    <location>
        <begin position="339"/>
        <end position="643"/>
    </location>
</feature>
<dbReference type="GO" id="GO:0043139">
    <property type="term" value="F:5'-3' DNA helicase activity"/>
    <property type="evidence" value="ECO:0007669"/>
    <property type="project" value="TreeGrafter"/>
</dbReference>
<dbReference type="PANTHER" id="PTHR43788:SF8">
    <property type="entry name" value="DNA-BINDING PROTEIN SMUBP-2"/>
    <property type="match status" value="1"/>
</dbReference>
<feature type="coiled-coil region" evidence="6">
    <location>
        <begin position="633"/>
        <end position="799"/>
    </location>
</feature>
<dbReference type="STRING" id="99656.SAMN05421659_101347"/>
<evidence type="ECO:0000313" key="9">
    <source>
        <dbReference type="EMBL" id="SEV85297.1"/>
    </source>
</evidence>
<protein>
    <submittedName>
        <fullName evidence="9">Superfamily I DNA and/or RNA helicase</fullName>
    </submittedName>
</protein>
<feature type="coiled-coil region" evidence="6">
    <location>
        <begin position="574"/>
        <end position="601"/>
    </location>
</feature>
<keyword evidence="3" id="KW-0378">Hydrolase</keyword>
<evidence type="ECO:0000259" key="7">
    <source>
        <dbReference type="Pfam" id="PF13086"/>
    </source>
</evidence>
<dbReference type="Pfam" id="PF13087">
    <property type="entry name" value="AAA_12"/>
    <property type="match status" value="1"/>
</dbReference>
<dbReference type="AlphaFoldDB" id="A0A1I0MA02"/>
<dbReference type="InterPro" id="IPR027417">
    <property type="entry name" value="P-loop_NTPase"/>
</dbReference>
<organism evidence="9 10">
    <name type="scientific">[Clostridium] fimetarium</name>
    <dbReference type="NCBI Taxonomy" id="99656"/>
    <lineage>
        <taxon>Bacteria</taxon>
        <taxon>Bacillati</taxon>
        <taxon>Bacillota</taxon>
        <taxon>Clostridia</taxon>
        <taxon>Lachnospirales</taxon>
        <taxon>Lachnospiraceae</taxon>
    </lineage>
</organism>
<dbReference type="OrthoDB" id="9757917at2"/>
<keyword evidence="6" id="KW-0175">Coiled coil</keyword>
<comment type="similarity">
    <text evidence="1">Belongs to the DNA2/NAM7 helicase family.</text>
</comment>
<evidence type="ECO:0000256" key="6">
    <source>
        <dbReference type="SAM" id="Coils"/>
    </source>
</evidence>
<feature type="domain" description="DNA2/NAM7 helicase-like C-terminal" evidence="8">
    <location>
        <begin position="1036"/>
        <end position="1207"/>
    </location>
</feature>
<name>A0A1I0MA02_9FIRM</name>
<keyword evidence="5" id="KW-0067">ATP-binding</keyword>
<evidence type="ECO:0000259" key="8">
    <source>
        <dbReference type="Pfam" id="PF13087"/>
    </source>
</evidence>
<dbReference type="GO" id="GO:0016787">
    <property type="term" value="F:hydrolase activity"/>
    <property type="evidence" value="ECO:0007669"/>
    <property type="project" value="UniProtKB-KW"/>
</dbReference>
<dbReference type="GO" id="GO:0005524">
    <property type="term" value="F:ATP binding"/>
    <property type="evidence" value="ECO:0007669"/>
    <property type="project" value="UniProtKB-KW"/>
</dbReference>
<gene>
    <name evidence="9" type="ORF">SAMN05421659_101347</name>
</gene>
<sequence>MNSKIVRGDSKQQWLNKQESASIITEFWHTIEFLNQPVFPRESRENRKKVKKEEENLRLQNKFKPYNTFSVFHKLTEDCKINHFISEDDNKFVRNPEKGKECYVCIGQLERSELVKKLDELLEIHVEEIEKDYSKLACFGLKIEGSGSYITESFNISPLLWGIKIVQQYGNQAQKEITTKRYKDDLEKYEKILQKESTLTNEVLKSIYKEINNDYVMPLLIKESVYEGIFVYNRYLDQKTFEKLDNKSEDLSDLSHGFFTEDLLMVKESVQTNAYGNNSKMQKAVINYITSVCEEEKSTLHSMSRLDIKNNKEDIKRCLKPENLPMGKWPSKYVPALMQQVAINIQISQEKYLRPIFSINGPPGTGKTTLLKEIISNNIVERAILLAKYNTPDDAFIECSFSDGKLRNNGYDKFYYRYYKFKDNELANYGMLVTSCNNNAVENITKDLPNGSDLCDSLKGDKKTDTEQKIHGLMEIENLFSLEKTNKIESYKIKKRISDQKYITETVELPDIYFSWLAHRLLSEDEYQEKEFKEWGMISAPLGKRSNINNYCYHVLNPLIDDFLKLNDKRQERLSEFRKYVEEFENQLEKVTQQEKELILYSELEDTYRTKVEEFEKVKKAKELQIFQQKEILNQLIKNKHSNEVTLKNAECEYQVIKSQVIIEEKKIDELKIEIESCKNSKEEVSNKIVSMEDALKLFDRICILLNKETERISRIKEKKAEKEEIANRENLLKDLAEQELDYLEDLNKKYEDQNKFISKINNAIDNITKEIETQEKTCERYQVEILIFENKKVELQKQFCEQINKVKEKVDVLDSLFWSDFDSKDNDRSTNAQLVNPWVSDEFNRSREKLFFLALQVHKEFVLSSTSCRDNFINLAMMWQTRNNSDDDLVIYSKKDREKAFPELLNTLFLFTPVISTTFASVQTFLSDIKEPERIGLLIVDEAGQAPPQMAAGALYRSKKAIIVGDPKQVEPVVTDDADHIKRAFSDEIVRPYISKTISVQEFADRINNYGTYIKNLEGNDQGTWVGCPLIVHRRCINPMFNISNAISYGNSMKIKTNNPKDELCKKFLYDKSQWFDVKGKERDTKGKNHFVELQGKLVCQMLSESFQLYSGKPDIFVISPFASVVDGIIDMLNSYPGMENYKDELEDWCNENCGTVHKFQGKEAAEVIFLLGCDENSLGAVKWVKSNIVNVAVTRAKYRLYVIGDYTVWNKSRYVRLLSEYL</sequence>
<evidence type="ECO:0000256" key="1">
    <source>
        <dbReference type="ARBA" id="ARBA00007913"/>
    </source>
</evidence>
<keyword evidence="2" id="KW-0547">Nucleotide-binding</keyword>
<evidence type="ECO:0000256" key="4">
    <source>
        <dbReference type="ARBA" id="ARBA00022806"/>
    </source>
</evidence>
<evidence type="ECO:0000313" key="10">
    <source>
        <dbReference type="Proteomes" id="UP000199701"/>
    </source>
</evidence>
<evidence type="ECO:0000256" key="2">
    <source>
        <dbReference type="ARBA" id="ARBA00022741"/>
    </source>
</evidence>
<evidence type="ECO:0000256" key="5">
    <source>
        <dbReference type="ARBA" id="ARBA00022840"/>
    </source>
</evidence>
<dbReference type="RefSeq" id="WP_092449927.1">
    <property type="nucleotide sequence ID" value="NZ_FOJI01000001.1"/>
</dbReference>
<dbReference type="InterPro" id="IPR041679">
    <property type="entry name" value="DNA2/NAM7-like_C"/>
</dbReference>
<dbReference type="Gene3D" id="3.40.50.300">
    <property type="entry name" value="P-loop containing nucleotide triphosphate hydrolases"/>
    <property type="match status" value="3"/>
</dbReference>
<dbReference type="PANTHER" id="PTHR43788">
    <property type="entry name" value="DNA2/NAM7 HELICASE FAMILY MEMBER"/>
    <property type="match status" value="1"/>
</dbReference>
<dbReference type="EMBL" id="FOJI01000001">
    <property type="protein sequence ID" value="SEV85297.1"/>
    <property type="molecule type" value="Genomic_DNA"/>
</dbReference>
<dbReference type="Pfam" id="PF13086">
    <property type="entry name" value="AAA_11"/>
    <property type="match status" value="1"/>
</dbReference>
<proteinExistence type="inferred from homology"/>